<dbReference type="EMBL" id="AMGV01000006">
    <property type="protein sequence ID" value="KEF56264.1"/>
    <property type="molecule type" value="Genomic_DNA"/>
</dbReference>
<sequence length="684" mass="75266">MDASHLPDIMDVGSSPFQRPEPDDPDVDLDPFRDPSVIEDEMIDYQADLVDQNDGLMQDLPDDDMIDQASTTAHDFDYNMASFVEQLPAEEDDILYEDDEENNDDVEAQPDVDQVEANVAATDDQTNPGGLDSINALQNDDELTTQDPTHDKPQDSSSAIDNLDHIQDSTDFVPPQLDEEQDAESSSGYPEQISKNSEPQEDNPAPGTGKHEPLIPQDITRDDADAHSEVVHDTNETQIQKTSNVHPVTLVYLEEEMSLFPPMLGDESTVYFLSDPSLAFEPLDKLLAACREILTGTLDHHDELVLDVPGLGLHICEDSKHSAKITLADVLEVYLNLCHNDVDGPSEPLYCHLSSRVSLASQYAYLASAGADGKTYAEIAADHIDTPLEDSTHSAGQVETRQDQNESVNTTVYQGEKVSEADSHGLPPAPSSDGQVQMNEDSIDTQHATEDTIEDADEPSQPQDRGVRALEQDASADAVSAVAHHLHYEDQEQHADISTLDDEDQEANQEESKHEQVHEIETNSSHTVEAYQDDIGNQELYDEVEGEDLFSVANPDQQGFVDQQEHAEYDENFGEEASFAEDAVGQEVSQPMSTLIPEEFNTQIFPAAVDQEPVKDDMAAVGLDDWDDEAESGVNAKQEGEVSVVPSPPITPSKAKLAKRKAEAEDDLDFLDISTPEPKRRRPS</sequence>
<feature type="compositionally biased region" description="Low complexity" evidence="1">
    <location>
        <begin position="473"/>
        <end position="483"/>
    </location>
</feature>
<reference evidence="2 3" key="1">
    <citation type="submission" date="2013-03" db="EMBL/GenBank/DDBJ databases">
        <title>The Genome Sequence of Exophiala aquamarina CBS 119918.</title>
        <authorList>
            <consortium name="The Broad Institute Genomics Platform"/>
            <person name="Cuomo C."/>
            <person name="de Hoog S."/>
            <person name="Gorbushina A."/>
            <person name="Walker B."/>
            <person name="Young S.K."/>
            <person name="Zeng Q."/>
            <person name="Gargeya S."/>
            <person name="Fitzgerald M."/>
            <person name="Haas B."/>
            <person name="Abouelleil A."/>
            <person name="Allen A.W."/>
            <person name="Alvarado L."/>
            <person name="Arachchi H.M."/>
            <person name="Berlin A.M."/>
            <person name="Chapman S.B."/>
            <person name="Gainer-Dewar J."/>
            <person name="Goldberg J."/>
            <person name="Griggs A."/>
            <person name="Gujja S."/>
            <person name="Hansen M."/>
            <person name="Howarth C."/>
            <person name="Imamovic A."/>
            <person name="Ireland A."/>
            <person name="Larimer J."/>
            <person name="McCowan C."/>
            <person name="Murphy C."/>
            <person name="Pearson M."/>
            <person name="Poon T.W."/>
            <person name="Priest M."/>
            <person name="Roberts A."/>
            <person name="Saif S."/>
            <person name="Shea T."/>
            <person name="Sisk P."/>
            <person name="Sykes S."/>
            <person name="Wortman J."/>
            <person name="Nusbaum C."/>
            <person name="Birren B."/>
        </authorList>
    </citation>
    <scope>NUCLEOTIDE SEQUENCE [LARGE SCALE GENOMIC DNA]</scope>
    <source>
        <strain evidence="2 3">CBS 119918</strain>
    </source>
</reference>
<gene>
    <name evidence="2" type="ORF">A1O9_07845</name>
</gene>
<feature type="region of interest" description="Disordered" evidence="1">
    <location>
        <begin position="449"/>
        <end position="527"/>
    </location>
</feature>
<evidence type="ECO:0000313" key="3">
    <source>
        <dbReference type="Proteomes" id="UP000027920"/>
    </source>
</evidence>
<feature type="region of interest" description="Disordered" evidence="1">
    <location>
        <begin position="89"/>
        <end position="216"/>
    </location>
</feature>
<dbReference type="GeneID" id="25282758"/>
<dbReference type="HOGENOM" id="CLU_375985_0_0_1"/>
<dbReference type="Proteomes" id="UP000027920">
    <property type="component" value="Unassembled WGS sequence"/>
</dbReference>
<dbReference type="Pfam" id="PF10336">
    <property type="entry name" value="DUF2420"/>
    <property type="match status" value="1"/>
</dbReference>
<evidence type="ECO:0000313" key="2">
    <source>
        <dbReference type="EMBL" id="KEF56264.1"/>
    </source>
</evidence>
<dbReference type="VEuPathDB" id="FungiDB:A1O9_07845"/>
<comment type="caution">
    <text evidence="2">The sequence shown here is derived from an EMBL/GenBank/DDBJ whole genome shotgun (WGS) entry which is preliminary data.</text>
</comment>
<feature type="compositionally biased region" description="Basic and acidic residues" evidence="1">
    <location>
        <begin position="510"/>
        <end position="521"/>
    </location>
</feature>
<name>A0A072P879_9EURO</name>
<feature type="region of interest" description="Disordered" evidence="1">
    <location>
        <begin position="419"/>
        <end position="438"/>
    </location>
</feature>
<feature type="compositionally biased region" description="Acidic residues" evidence="1">
    <location>
        <begin position="499"/>
        <end position="509"/>
    </location>
</feature>
<dbReference type="RefSeq" id="XP_013258854.1">
    <property type="nucleotide sequence ID" value="XM_013403400.1"/>
</dbReference>
<proteinExistence type="predicted"/>
<dbReference type="STRING" id="1182545.A0A072P879"/>
<feature type="region of interest" description="Disordered" evidence="1">
    <location>
        <begin position="1"/>
        <end position="34"/>
    </location>
</feature>
<feature type="region of interest" description="Disordered" evidence="1">
    <location>
        <begin position="388"/>
        <end position="408"/>
    </location>
</feature>
<dbReference type="InterPro" id="IPR018822">
    <property type="entry name" value="UPF0646"/>
</dbReference>
<feature type="region of interest" description="Disordered" evidence="1">
    <location>
        <begin position="623"/>
        <end position="684"/>
    </location>
</feature>
<feature type="compositionally biased region" description="Basic and acidic residues" evidence="1">
    <location>
        <begin position="486"/>
        <end position="495"/>
    </location>
</feature>
<feature type="compositionally biased region" description="Polar residues" evidence="1">
    <location>
        <begin position="184"/>
        <end position="197"/>
    </location>
</feature>
<protein>
    <submittedName>
        <fullName evidence="2">Uncharacterized protein</fullName>
    </submittedName>
</protein>
<feature type="compositionally biased region" description="Polar residues" evidence="1">
    <location>
        <begin position="393"/>
        <end position="408"/>
    </location>
</feature>
<dbReference type="OrthoDB" id="5339076at2759"/>
<evidence type="ECO:0000256" key="1">
    <source>
        <dbReference type="SAM" id="MobiDB-lite"/>
    </source>
</evidence>
<feature type="compositionally biased region" description="Acidic residues" evidence="1">
    <location>
        <begin position="89"/>
        <end position="114"/>
    </location>
</feature>
<accession>A0A072P879</accession>
<organism evidence="2 3">
    <name type="scientific">Exophiala aquamarina CBS 119918</name>
    <dbReference type="NCBI Taxonomy" id="1182545"/>
    <lineage>
        <taxon>Eukaryota</taxon>
        <taxon>Fungi</taxon>
        <taxon>Dikarya</taxon>
        <taxon>Ascomycota</taxon>
        <taxon>Pezizomycotina</taxon>
        <taxon>Eurotiomycetes</taxon>
        <taxon>Chaetothyriomycetidae</taxon>
        <taxon>Chaetothyriales</taxon>
        <taxon>Herpotrichiellaceae</taxon>
        <taxon>Exophiala</taxon>
    </lineage>
</organism>
<keyword evidence="3" id="KW-1185">Reference proteome</keyword>
<dbReference type="AlphaFoldDB" id="A0A072P879"/>